<protein>
    <submittedName>
        <fullName evidence="2">Phage protein</fullName>
    </submittedName>
</protein>
<accession>A0A380JYT9</accession>
<dbReference type="Proteomes" id="UP000254797">
    <property type="component" value="Unassembled WGS sequence"/>
</dbReference>
<dbReference type="AlphaFoldDB" id="A0A380JYT9"/>
<reference evidence="2 3" key="1">
    <citation type="submission" date="2018-06" db="EMBL/GenBank/DDBJ databases">
        <authorList>
            <consortium name="Pathogen Informatics"/>
            <person name="Doyle S."/>
        </authorList>
    </citation>
    <scope>NUCLEOTIDE SEQUENCE [LARGE SCALE GENOMIC DNA]</scope>
    <source>
        <strain evidence="2 3">NCTC4670</strain>
    </source>
</reference>
<evidence type="ECO:0000313" key="3">
    <source>
        <dbReference type="Proteomes" id="UP000254797"/>
    </source>
</evidence>
<evidence type="ECO:0000313" key="1">
    <source>
        <dbReference type="EMBL" id="SUN47645.1"/>
    </source>
</evidence>
<organism evidence="2 3">
    <name type="scientific">Streptococcus dysgalactiae subsp. dysgalactiae</name>
    <dbReference type="NCBI Taxonomy" id="99822"/>
    <lineage>
        <taxon>Bacteria</taxon>
        <taxon>Bacillati</taxon>
        <taxon>Bacillota</taxon>
        <taxon>Bacilli</taxon>
        <taxon>Lactobacillales</taxon>
        <taxon>Streptococcaceae</taxon>
        <taxon>Streptococcus</taxon>
    </lineage>
</organism>
<dbReference type="EMBL" id="UHFG01000004">
    <property type="protein sequence ID" value="SUN50793.1"/>
    <property type="molecule type" value="Genomic_DNA"/>
</dbReference>
<name>A0A380JYT9_STRDY</name>
<dbReference type="RefSeq" id="WP_181877725.1">
    <property type="nucleotide sequence ID" value="NZ_UHFG01000004.1"/>
</dbReference>
<dbReference type="EMBL" id="UHFG01000004">
    <property type="protein sequence ID" value="SUN47645.1"/>
    <property type="molecule type" value="Genomic_DNA"/>
</dbReference>
<evidence type="ECO:0000313" key="2">
    <source>
        <dbReference type="EMBL" id="SUN50793.1"/>
    </source>
</evidence>
<gene>
    <name evidence="1" type="ORF">NCTC4670_00348</name>
    <name evidence="2" type="ORF">NCTC4670_01665</name>
</gene>
<sequence>MELTLTTFFGISEEHAAKIMALEEDVRAKKIEELRVWRECSKVTF</sequence>
<proteinExistence type="predicted"/>